<gene>
    <name evidence="4" type="primary">vipE_2</name>
    <name evidence="3" type="synonym">vipE_1</name>
    <name evidence="3" type="ORF">Lbir_1056</name>
    <name evidence="4" type="ORF">NCTC12437_00469</name>
</gene>
<dbReference type="InterPro" id="IPR049417">
    <property type="entry name" value="VipE-like_N"/>
</dbReference>
<feature type="domain" description="VipE-like N-terminal" evidence="2">
    <location>
        <begin position="21"/>
        <end position="147"/>
    </location>
</feature>
<dbReference type="Proteomes" id="UP000255066">
    <property type="component" value="Unassembled WGS sequence"/>
</dbReference>
<dbReference type="Proteomes" id="UP000054735">
    <property type="component" value="Unassembled WGS sequence"/>
</dbReference>
<evidence type="ECO:0000313" key="6">
    <source>
        <dbReference type="Proteomes" id="UP000255066"/>
    </source>
</evidence>
<dbReference type="RefSeq" id="WP_058523149.1">
    <property type="nucleotide sequence ID" value="NZ_CAAAHV010000037.1"/>
</dbReference>
<evidence type="ECO:0000313" key="5">
    <source>
        <dbReference type="Proteomes" id="UP000054735"/>
    </source>
</evidence>
<keyword evidence="5" id="KW-1185">Reference proteome</keyword>
<dbReference type="EMBL" id="LNXT01000013">
    <property type="protein sequence ID" value="KTC73794.1"/>
    <property type="molecule type" value="Genomic_DNA"/>
</dbReference>
<name>A0A378I689_9GAMM</name>
<dbReference type="AlphaFoldDB" id="A0A378I689"/>
<evidence type="ECO:0000259" key="2">
    <source>
        <dbReference type="Pfam" id="PF20876"/>
    </source>
</evidence>
<evidence type="ECO:0000313" key="3">
    <source>
        <dbReference type="EMBL" id="KTC73794.1"/>
    </source>
</evidence>
<evidence type="ECO:0000313" key="4">
    <source>
        <dbReference type="EMBL" id="STX30708.1"/>
    </source>
</evidence>
<organism evidence="4 6">
    <name type="scientific">Legionella birminghamensis</name>
    <dbReference type="NCBI Taxonomy" id="28083"/>
    <lineage>
        <taxon>Bacteria</taxon>
        <taxon>Pseudomonadati</taxon>
        <taxon>Pseudomonadota</taxon>
        <taxon>Gammaproteobacteria</taxon>
        <taxon>Legionellales</taxon>
        <taxon>Legionellaceae</taxon>
        <taxon>Legionella</taxon>
    </lineage>
</organism>
<accession>A0A378I689</accession>
<sequence length="260" mass="29987">MANGTRSARESKNKQKDLWKPMDHTRGIISRWGSQLLNADLSNQDIKNLESEILQGSRYHPINAASDQKLTYSDAAYTQKEAMIDFILAVCPYLSLQNLHQFTSMALAKETNSLDNTFLRNNELARYLLVYEAGIYAGSAPKLQAMFLSHFKAIAFHFSEEGWLNIINHSILQTLNNLKKDYAGFENLQSPEGIDPEIVQRLKEPQFEASFARDQDQPPLPAWFCPEQNEKKCRHKLHFFGFRQKERPFEQMDINPSQNM</sequence>
<feature type="compositionally biased region" description="Basic and acidic residues" evidence="1">
    <location>
        <begin position="7"/>
        <end position="20"/>
    </location>
</feature>
<reference evidence="3 5" key="1">
    <citation type="submission" date="2015-11" db="EMBL/GenBank/DDBJ databases">
        <title>Genomic analysis of 38 Legionella species identifies large and diverse effector repertoires.</title>
        <authorList>
            <person name="Burstein D."/>
            <person name="Amaro F."/>
            <person name="Zusman T."/>
            <person name="Lifshitz Z."/>
            <person name="Cohen O."/>
            <person name="Gilbert J.A."/>
            <person name="Pupko T."/>
            <person name="Shuman H.A."/>
            <person name="Segal G."/>
        </authorList>
    </citation>
    <scope>NUCLEOTIDE SEQUENCE [LARGE SCALE GENOMIC DNA]</scope>
    <source>
        <strain evidence="3 5">CDC#1407-AL-14</strain>
    </source>
</reference>
<evidence type="ECO:0000256" key="1">
    <source>
        <dbReference type="SAM" id="MobiDB-lite"/>
    </source>
</evidence>
<dbReference type="EMBL" id="UGNW01000001">
    <property type="protein sequence ID" value="STX30708.1"/>
    <property type="molecule type" value="Genomic_DNA"/>
</dbReference>
<reference evidence="4 6" key="2">
    <citation type="submission" date="2018-06" db="EMBL/GenBank/DDBJ databases">
        <authorList>
            <consortium name="Pathogen Informatics"/>
            <person name="Doyle S."/>
        </authorList>
    </citation>
    <scope>NUCLEOTIDE SEQUENCE [LARGE SCALE GENOMIC DNA]</scope>
    <source>
        <strain evidence="4 6">NCTC12437</strain>
    </source>
</reference>
<feature type="region of interest" description="Disordered" evidence="1">
    <location>
        <begin position="1"/>
        <end position="20"/>
    </location>
</feature>
<proteinExistence type="predicted"/>
<dbReference type="OrthoDB" id="5647819at2"/>
<protein>
    <submittedName>
        <fullName evidence="4">VipE</fullName>
    </submittedName>
</protein>
<dbReference type="STRING" id="28083.Lbir_1056"/>
<dbReference type="Pfam" id="PF20876">
    <property type="entry name" value="VipE"/>
    <property type="match status" value="1"/>
</dbReference>